<name>A0AAD9NV44_RIDPI</name>
<reference evidence="2" key="1">
    <citation type="journal article" date="2023" name="Mol. Biol. Evol.">
        <title>Third-Generation Sequencing Reveals the Adaptive Role of the Epigenome in Three Deep-Sea Polychaetes.</title>
        <authorList>
            <person name="Perez M."/>
            <person name="Aroh O."/>
            <person name="Sun Y."/>
            <person name="Lan Y."/>
            <person name="Juniper S.K."/>
            <person name="Young C.R."/>
            <person name="Angers B."/>
            <person name="Qian P.Y."/>
        </authorList>
    </citation>
    <scope>NUCLEOTIDE SEQUENCE</scope>
    <source>
        <strain evidence="2">R07B-5</strain>
    </source>
</reference>
<evidence type="ECO:0000313" key="3">
    <source>
        <dbReference type="Proteomes" id="UP001209878"/>
    </source>
</evidence>
<dbReference type="EMBL" id="JAODUO010000377">
    <property type="protein sequence ID" value="KAK2181841.1"/>
    <property type="molecule type" value="Genomic_DNA"/>
</dbReference>
<evidence type="ECO:0000313" key="2">
    <source>
        <dbReference type="EMBL" id="KAK2181841.1"/>
    </source>
</evidence>
<feature type="region of interest" description="Disordered" evidence="1">
    <location>
        <begin position="1"/>
        <end position="24"/>
    </location>
</feature>
<dbReference type="AlphaFoldDB" id="A0AAD9NV44"/>
<proteinExistence type="predicted"/>
<accession>A0AAD9NV44</accession>
<protein>
    <submittedName>
        <fullName evidence="2">Uncharacterized protein</fullName>
    </submittedName>
</protein>
<sequence length="223" mass="25306">MGVGGSKNPPVGVPANPRVIYADGKSRREKTPVLIDTPSLVKLSDGTVRYRFFDQPSAARNCKKRVEKPHEGPERSQKQGYFYHSRLNDFSPDASYDKEQDWKFRYVYKGPNRTRQKHLFYVYGKGLKSGSGQTPGVDQDKHVETETETQQLDGHLYYDMALIPKGGPGGNDDEDVEESADKQQLELFMNGADSVEKLKSRLSVHLITPPEKIHVIFHNKELR</sequence>
<comment type="caution">
    <text evidence="2">The sequence shown here is derived from an EMBL/GenBank/DDBJ whole genome shotgun (WGS) entry which is preliminary data.</text>
</comment>
<gene>
    <name evidence="2" type="ORF">NP493_377g00042</name>
</gene>
<dbReference type="Proteomes" id="UP001209878">
    <property type="component" value="Unassembled WGS sequence"/>
</dbReference>
<keyword evidence="3" id="KW-1185">Reference proteome</keyword>
<evidence type="ECO:0000256" key="1">
    <source>
        <dbReference type="SAM" id="MobiDB-lite"/>
    </source>
</evidence>
<organism evidence="2 3">
    <name type="scientific">Ridgeia piscesae</name>
    <name type="common">Tubeworm</name>
    <dbReference type="NCBI Taxonomy" id="27915"/>
    <lineage>
        <taxon>Eukaryota</taxon>
        <taxon>Metazoa</taxon>
        <taxon>Spiralia</taxon>
        <taxon>Lophotrochozoa</taxon>
        <taxon>Annelida</taxon>
        <taxon>Polychaeta</taxon>
        <taxon>Sedentaria</taxon>
        <taxon>Canalipalpata</taxon>
        <taxon>Sabellida</taxon>
        <taxon>Siboglinidae</taxon>
        <taxon>Ridgeia</taxon>
    </lineage>
</organism>